<keyword evidence="4" id="KW-1003">Cell membrane</keyword>
<dbReference type="EnsemblMetazoa" id="XM_016802733.2">
    <property type="protein sequence ID" value="XP_016658222.1"/>
    <property type="gene ID" value="LOC100165879"/>
</dbReference>
<reference evidence="14" key="1">
    <citation type="submission" date="2010-06" db="EMBL/GenBank/DDBJ databases">
        <authorList>
            <person name="Jiang H."/>
            <person name="Abraham K."/>
            <person name="Ali S."/>
            <person name="Alsbrooks S.L."/>
            <person name="Anim B.N."/>
            <person name="Anosike U.S."/>
            <person name="Attaway T."/>
            <person name="Bandaranaike D.P."/>
            <person name="Battles P.K."/>
            <person name="Bell S.N."/>
            <person name="Bell A.V."/>
            <person name="Beltran B."/>
            <person name="Bickham C."/>
            <person name="Bustamante Y."/>
            <person name="Caleb T."/>
            <person name="Canada A."/>
            <person name="Cardenas V."/>
            <person name="Carter K."/>
            <person name="Chacko J."/>
            <person name="Chandrabose M.N."/>
            <person name="Chavez D."/>
            <person name="Chavez A."/>
            <person name="Chen L."/>
            <person name="Chu H.-S."/>
            <person name="Claassen K.J."/>
            <person name="Cockrell R."/>
            <person name="Collins M."/>
            <person name="Cooper J.A."/>
            <person name="Cree A."/>
            <person name="Curry S.M."/>
            <person name="Da Y."/>
            <person name="Dao M.D."/>
            <person name="Das B."/>
            <person name="Davila M.-L."/>
            <person name="Davy-Carroll L."/>
            <person name="Denson S."/>
            <person name="Dinh H."/>
            <person name="Ebong V.E."/>
            <person name="Edwards J.R."/>
            <person name="Egan A."/>
            <person name="El-Daye J."/>
            <person name="Escobedo L."/>
            <person name="Fernandez S."/>
            <person name="Fernando P.R."/>
            <person name="Flagg N."/>
            <person name="Forbes L.D."/>
            <person name="Fowler R.G."/>
            <person name="Fu Q."/>
            <person name="Gabisi R.A."/>
            <person name="Ganer J."/>
            <person name="Garbino Pronczuk A."/>
            <person name="Garcia R.M."/>
            <person name="Garner T."/>
            <person name="Garrett T.E."/>
            <person name="Gonzalez D.A."/>
            <person name="Hamid H."/>
            <person name="Hawkins E.S."/>
            <person name="Hirani K."/>
            <person name="Hogues M.E."/>
            <person name="Hollins B."/>
            <person name="Hsiao C.-H."/>
            <person name="Jabil R."/>
            <person name="James M.L."/>
            <person name="Jhangiani S.N."/>
            <person name="Johnson B."/>
            <person name="Johnson Q."/>
            <person name="Joshi V."/>
            <person name="Kalu J.B."/>
            <person name="Kam C."/>
            <person name="Kashfia A."/>
            <person name="Keebler J."/>
            <person name="Kisamo H."/>
            <person name="Kovar C.L."/>
            <person name="Lago L.A."/>
            <person name="Lai C.-Y."/>
            <person name="Laidlaw J."/>
            <person name="Lara F."/>
            <person name="Le T.-K."/>
            <person name="Lee S.L."/>
            <person name="Legall F.H."/>
            <person name="Lemon S.J."/>
            <person name="Lewis L.R."/>
            <person name="Li B."/>
            <person name="Liu Y."/>
            <person name="Liu Y.-S."/>
            <person name="Lopez J."/>
            <person name="Lozado R.J."/>
            <person name="Lu J."/>
            <person name="Madu R.C."/>
            <person name="Maheshwari M."/>
            <person name="Maheshwari R."/>
            <person name="Malloy K."/>
            <person name="Martinez E."/>
            <person name="Mathew T."/>
            <person name="Mercado I.C."/>
            <person name="Mercado C."/>
            <person name="Meyer B."/>
            <person name="Montgomery K."/>
            <person name="Morgan M.B."/>
            <person name="Munidasa M."/>
            <person name="Nazareth L.V."/>
            <person name="Nelson J."/>
            <person name="Ng B.M."/>
            <person name="Nguyen N.B."/>
            <person name="Nguyen P.Q."/>
            <person name="Nguyen T."/>
            <person name="Obregon M."/>
            <person name="Okwuonu G.O."/>
            <person name="Onwere C.G."/>
            <person name="Orozco G."/>
            <person name="Parra A."/>
            <person name="Patel S."/>
            <person name="Patil S."/>
            <person name="Perez A."/>
            <person name="Perez Y."/>
            <person name="Pham C."/>
            <person name="Primus E.L."/>
            <person name="Pu L.-L."/>
            <person name="Puazo M."/>
            <person name="Qin X."/>
            <person name="Quiroz J.B."/>
            <person name="Reese J."/>
            <person name="Richards S."/>
            <person name="Rives C.M."/>
            <person name="Robberts R."/>
            <person name="Ruiz S.J."/>
            <person name="Ruiz M.J."/>
            <person name="Santibanez J."/>
            <person name="Schneider B.W."/>
            <person name="Sisson I."/>
            <person name="Smith M."/>
            <person name="Sodergren E."/>
            <person name="Song X.-Z."/>
            <person name="Song B.B."/>
            <person name="Summersgill H."/>
            <person name="Thelus R."/>
            <person name="Thornton R.D."/>
            <person name="Trejos Z.Y."/>
            <person name="Usmani K."/>
            <person name="Vattathil S."/>
            <person name="Villasana D."/>
            <person name="Walker D.L."/>
            <person name="Wang S."/>
            <person name="Wang K."/>
            <person name="White C.S."/>
            <person name="Williams A.C."/>
            <person name="Williamson J."/>
            <person name="Wilson K."/>
            <person name="Woghiren I.O."/>
            <person name="Woodworth J.R."/>
            <person name="Worley K.C."/>
            <person name="Wright R.A."/>
            <person name="Wu W."/>
            <person name="Young L."/>
            <person name="Zhang L."/>
            <person name="Zhang J."/>
            <person name="Zhu Y."/>
            <person name="Muzny D.M."/>
            <person name="Weinstock G."/>
            <person name="Gibbs R.A."/>
        </authorList>
    </citation>
    <scope>NUCLEOTIDE SEQUENCE [LARGE SCALE GENOMIC DNA]</scope>
    <source>
        <strain evidence="14">LSR1</strain>
    </source>
</reference>
<dbReference type="OMA" id="WRSWENG"/>
<evidence type="ECO:0000313" key="14">
    <source>
        <dbReference type="Proteomes" id="UP000007819"/>
    </source>
</evidence>
<dbReference type="PANTHER" id="PTHR11893">
    <property type="entry name" value="INNEXIN"/>
    <property type="match status" value="1"/>
</dbReference>
<evidence type="ECO:0000256" key="4">
    <source>
        <dbReference type="ARBA" id="ARBA00022475"/>
    </source>
</evidence>
<keyword evidence="8 12" id="KW-1133">Transmembrane helix</keyword>
<dbReference type="KEGG" id="api:100165879"/>
<dbReference type="PRINTS" id="PR01262">
    <property type="entry name" value="INNEXIN"/>
</dbReference>
<keyword evidence="5 12" id="KW-0812">Transmembrane</keyword>
<reference evidence="13" key="2">
    <citation type="submission" date="2022-06" db="UniProtKB">
        <authorList>
            <consortium name="EnsemblMetazoa"/>
        </authorList>
    </citation>
    <scope>IDENTIFICATION</scope>
</reference>
<dbReference type="GO" id="GO:0034220">
    <property type="term" value="P:monoatomic ion transmembrane transport"/>
    <property type="evidence" value="ECO:0007669"/>
    <property type="project" value="UniProtKB-KW"/>
</dbReference>
<proteinExistence type="inferred from homology"/>
<keyword evidence="3 12" id="KW-0813">Transport</keyword>
<evidence type="ECO:0000256" key="11">
    <source>
        <dbReference type="ARBA" id="ARBA00023303"/>
    </source>
</evidence>
<comment type="function">
    <text evidence="12">Structural component of the gap junctions.</text>
</comment>
<evidence type="ECO:0000256" key="8">
    <source>
        <dbReference type="ARBA" id="ARBA00022989"/>
    </source>
</evidence>
<dbReference type="OrthoDB" id="5867527at2759"/>
<feature type="transmembrane region" description="Helical" evidence="12">
    <location>
        <begin position="178"/>
        <end position="198"/>
    </location>
</feature>
<keyword evidence="6" id="KW-0303">Gap junction</keyword>
<comment type="subcellular location">
    <subcellularLocation>
        <location evidence="1">Cell junction</location>
        <location evidence="1">Gap junction</location>
    </subcellularLocation>
    <subcellularLocation>
        <location evidence="2 12">Cell membrane</location>
        <topology evidence="2 12">Multi-pass membrane protein</topology>
    </subcellularLocation>
</comment>
<dbReference type="InterPro" id="IPR000990">
    <property type="entry name" value="Innexin"/>
</dbReference>
<dbReference type="GO" id="GO:0005921">
    <property type="term" value="C:gap junction"/>
    <property type="evidence" value="ECO:0007669"/>
    <property type="project" value="UniProtKB-SubCell"/>
</dbReference>
<accession>A0A8R2H3N9</accession>
<comment type="similarity">
    <text evidence="12">Belongs to the pannexin family.</text>
</comment>
<evidence type="ECO:0000256" key="10">
    <source>
        <dbReference type="ARBA" id="ARBA00023136"/>
    </source>
</evidence>
<dbReference type="Proteomes" id="UP000007819">
    <property type="component" value="Chromosome A2"/>
</dbReference>
<name>A0A8R2H3N9_ACYPI</name>
<organism evidence="13 14">
    <name type="scientific">Acyrthosiphon pisum</name>
    <name type="common">Pea aphid</name>
    <dbReference type="NCBI Taxonomy" id="7029"/>
    <lineage>
        <taxon>Eukaryota</taxon>
        <taxon>Metazoa</taxon>
        <taxon>Ecdysozoa</taxon>
        <taxon>Arthropoda</taxon>
        <taxon>Hexapoda</taxon>
        <taxon>Insecta</taxon>
        <taxon>Pterygota</taxon>
        <taxon>Neoptera</taxon>
        <taxon>Paraneoptera</taxon>
        <taxon>Hemiptera</taxon>
        <taxon>Sternorrhyncha</taxon>
        <taxon>Aphidomorpha</taxon>
        <taxon>Aphidoidea</taxon>
        <taxon>Aphididae</taxon>
        <taxon>Macrosiphini</taxon>
        <taxon>Acyrthosiphon</taxon>
    </lineage>
</organism>
<dbReference type="AlphaFoldDB" id="A0A8R2H3N9"/>
<evidence type="ECO:0000256" key="9">
    <source>
        <dbReference type="ARBA" id="ARBA00023065"/>
    </source>
</evidence>
<keyword evidence="14" id="KW-1185">Reference proteome</keyword>
<comment type="caution">
    <text evidence="12">Lacks conserved residue(s) required for the propagation of feature annotation.</text>
</comment>
<dbReference type="Pfam" id="PF00876">
    <property type="entry name" value="Innexin"/>
    <property type="match status" value="1"/>
</dbReference>
<dbReference type="PROSITE" id="PS51013">
    <property type="entry name" value="PANNEXIN"/>
    <property type="match status" value="1"/>
</dbReference>
<feature type="transmembrane region" description="Helical" evidence="12">
    <location>
        <begin position="111"/>
        <end position="130"/>
    </location>
</feature>
<evidence type="ECO:0000256" key="7">
    <source>
        <dbReference type="ARBA" id="ARBA00022949"/>
    </source>
</evidence>
<keyword evidence="9 12" id="KW-0406">Ion transport</keyword>
<protein>
    <recommendedName>
        <fullName evidence="12">Innexin</fullName>
    </recommendedName>
</protein>
<feature type="transmembrane region" description="Helical" evidence="12">
    <location>
        <begin position="270"/>
        <end position="297"/>
    </location>
</feature>
<dbReference type="GO" id="GO:0005886">
    <property type="term" value="C:plasma membrane"/>
    <property type="evidence" value="ECO:0007669"/>
    <property type="project" value="UniProtKB-SubCell"/>
</dbReference>
<dbReference type="PANTHER" id="PTHR11893:SF37">
    <property type="entry name" value="INNEXIN INX3"/>
    <property type="match status" value="1"/>
</dbReference>
<evidence type="ECO:0000256" key="1">
    <source>
        <dbReference type="ARBA" id="ARBA00004610"/>
    </source>
</evidence>
<evidence type="ECO:0000256" key="3">
    <source>
        <dbReference type="ARBA" id="ARBA00022448"/>
    </source>
</evidence>
<dbReference type="GO" id="GO:0007602">
    <property type="term" value="P:phototransduction"/>
    <property type="evidence" value="ECO:0007669"/>
    <property type="project" value="TreeGrafter"/>
</dbReference>
<dbReference type="EnsemblMetazoa" id="XM_001949347.4">
    <property type="protein sequence ID" value="XP_001949382.1"/>
    <property type="gene ID" value="LOC100165879"/>
</dbReference>
<dbReference type="GO" id="GO:0005243">
    <property type="term" value="F:gap junction channel activity"/>
    <property type="evidence" value="ECO:0007669"/>
    <property type="project" value="TreeGrafter"/>
</dbReference>
<evidence type="ECO:0000256" key="2">
    <source>
        <dbReference type="ARBA" id="ARBA00004651"/>
    </source>
</evidence>
<evidence type="ECO:0000313" key="13">
    <source>
        <dbReference type="EnsemblMetazoa" id="XP_016658222.1"/>
    </source>
</evidence>
<keyword evidence="10 12" id="KW-0472">Membrane</keyword>
<evidence type="ECO:0000256" key="12">
    <source>
        <dbReference type="RuleBase" id="RU010713"/>
    </source>
</evidence>
<gene>
    <name evidence="12" type="primary">inx</name>
</gene>
<evidence type="ECO:0000256" key="6">
    <source>
        <dbReference type="ARBA" id="ARBA00022868"/>
    </source>
</evidence>
<evidence type="ECO:0000256" key="5">
    <source>
        <dbReference type="ARBA" id="ARBA00022692"/>
    </source>
</evidence>
<keyword evidence="7" id="KW-0965">Cell junction</keyword>
<keyword evidence="11 12" id="KW-0407">Ion channel</keyword>
<sequence>MIPISPFDIIAKSFKVCNDKPVIDDYIFQCHYKLTTNILLTFCILVTSINLIGNPIECITNSSKKTEMQKVINSYCWMSSLYTYNNMKPEFGLPKIKNNEQNIRSHSYYKWVPFMLFFQAMTFYVPHWIWKIWEGGKIRMITNGMRGFCAGPAKTRRLKQDRLVQYFIESFHTHSTYAFGYILCEIMNIFNIGVNIYITHKFLGESFLTYGIEVFKYYQHPSYFNPMEDIFPRLTKCNFFKYGPSGTIQNIDAMCILAQNVLNEKIYLLIWIWFLILSIMSIFALVYRISIITQILLKTRLLINMSKFTNNKRIISMLVRKFQVGDYILLNFIGKNVHCIQFKEIVEEIYTQV</sequence>